<evidence type="ECO:0000313" key="2">
    <source>
        <dbReference type="EMBL" id="EJX08996.1"/>
    </source>
</evidence>
<accession>J9D866</accession>
<dbReference type="EMBL" id="AMCI01000489">
    <property type="protein sequence ID" value="EJX08996.1"/>
    <property type="molecule type" value="Genomic_DNA"/>
</dbReference>
<reference evidence="2" key="1">
    <citation type="journal article" date="2012" name="PLoS ONE">
        <title>Gene sets for utilization of primary and secondary nutrition supplies in the distal gut of endangered iberian lynx.</title>
        <authorList>
            <person name="Alcaide M."/>
            <person name="Messina E."/>
            <person name="Richter M."/>
            <person name="Bargiela R."/>
            <person name="Peplies J."/>
            <person name="Huws S.A."/>
            <person name="Newbold C.J."/>
            <person name="Golyshin P.N."/>
            <person name="Simon M.A."/>
            <person name="Lopez G."/>
            <person name="Yakimov M.M."/>
            <person name="Ferrer M."/>
        </authorList>
    </citation>
    <scope>NUCLEOTIDE SEQUENCE</scope>
</reference>
<keyword evidence="1" id="KW-1133">Transmembrane helix</keyword>
<proteinExistence type="predicted"/>
<organism evidence="2">
    <name type="scientific">gut metagenome</name>
    <dbReference type="NCBI Taxonomy" id="749906"/>
    <lineage>
        <taxon>unclassified sequences</taxon>
        <taxon>metagenomes</taxon>
        <taxon>organismal metagenomes</taxon>
    </lineage>
</organism>
<evidence type="ECO:0000256" key="1">
    <source>
        <dbReference type="SAM" id="Phobius"/>
    </source>
</evidence>
<gene>
    <name evidence="2" type="ORF">EVA_02897</name>
</gene>
<keyword evidence="1" id="KW-0812">Transmembrane</keyword>
<protein>
    <submittedName>
        <fullName evidence="2">3-oxo-5-alpha-steroid 4-dehydrogenase</fullName>
    </submittedName>
</protein>
<feature type="transmembrane region" description="Helical" evidence="1">
    <location>
        <begin position="39"/>
        <end position="59"/>
    </location>
</feature>
<keyword evidence="1" id="KW-0472">Membrane</keyword>
<sequence length="60" mass="6699">MKGKSKMPVSIMAMGVVFNVLNGMMQAGGLFYFPSSPSLYEMGWAYFSQLSAWLGVFLFF</sequence>
<feature type="transmembrane region" description="Helical" evidence="1">
    <location>
        <begin position="12"/>
        <end position="33"/>
    </location>
</feature>
<name>J9D866_9ZZZZ</name>
<comment type="caution">
    <text evidence="2">The sequence shown here is derived from an EMBL/GenBank/DDBJ whole genome shotgun (WGS) entry which is preliminary data.</text>
</comment>
<dbReference type="AlphaFoldDB" id="J9D866"/>